<feature type="domain" description="Xylose isomerase-like TIM barrel" evidence="1">
    <location>
        <begin position="35"/>
        <end position="265"/>
    </location>
</feature>
<dbReference type="SUPFAM" id="SSF51658">
    <property type="entry name" value="Xylose isomerase-like"/>
    <property type="match status" value="1"/>
</dbReference>
<evidence type="ECO:0000313" key="3">
    <source>
        <dbReference type="Proteomes" id="UP000474104"/>
    </source>
</evidence>
<dbReference type="OrthoDB" id="1883766at2"/>
<dbReference type="InterPro" id="IPR013022">
    <property type="entry name" value="Xyl_isomerase-like_TIM-brl"/>
</dbReference>
<evidence type="ECO:0000259" key="1">
    <source>
        <dbReference type="Pfam" id="PF01261"/>
    </source>
</evidence>
<dbReference type="RefSeq" id="WP_004071555.1">
    <property type="nucleotide sequence ID" value="NZ_VIRB01000048.1"/>
</dbReference>
<dbReference type="AlphaFoldDB" id="A0A9X5C6A2"/>
<dbReference type="EMBL" id="VIRB01000048">
    <property type="protein sequence ID" value="NDO68567.1"/>
    <property type="molecule type" value="Genomic_DNA"/>
</dbReference>
<dbReference type="Pfam" id="PF01261">
    <property type="entry name" value="AP_endonuc_2"/>
    <property type="match status" value="1"/>
</dbReference>
<protein>
    <submittedName>
        <fullName evidence="2">TIM barrel protein</fullName>
    </submittedName>
</protein>
<proteinExistence type="predicted"/>
<reference evidence="2 3" key="1">
    <citation type="submission" date="2019-07" db="EMBL/GenBank/DDBJ databases">
        <title>Draft genome sequences of 15 bacterial species constituting the stable defined intestinal microbiota of the GM15 gnotobiotic mouse model.</title>
        <authorList>
            <person name="Elie C."/>
            <person name="Mathieu A."/>
            <person name="Saliou A."/>
            <person name="Darnaud M."/>
            <person name="Leulier F."/>
            <person name="Tamellini A."/>
        </authorList>
    </citation>
    <scope>NUCLEOTIDE SEQUENCE [LARGE SCALE GENOMIC DNA]</scope>
    <source>
        <strain evidence="3">ASF 502</strain>
    </source>
</reference>
<dbReference type="InterPro" id="IPR036237">
    <property type="entry name" value="Xyl_isomerase-like_sf"/>
</dbReference>
<accession>A0A9X5C6A2</accession>
<gene>
    <name evidence="2" type="ORF">FMM80_07650</name>
</gene>
<name>A0A9X5C6A2_9FIRM</name>
<comment type="caution">
    <text evidence="2">The sequence shown here is derived from an EMBL/GenBank/DDBJ whole genome shotgun (WGS) entry which is preliminary data.</text>
</comment>
<organism evidence="2 3">
    <name type="scientific">Schaedlerella arabinosiphila</name>
    <dbReference type="NCBI Taxonomy" id="2044587"/>
    <lineage>
        <taxon>Bacteria</taxon>
        <taxon>Bacillati</taxon>
        <taxon>Bacillota</taxon>
        <taxon>Clostridia</taxon>
        <taxon>Lachnospirales</taxon>
        <taxon>Lachnospiraceae</taxon>
        <taxon>Schaedlerella</taxon>
    </lineage>
</organism>
<dbReference type="Proteomes" id="UP000474104">
    <property type="component" value="Unassembled WGS sequence"/>
</dbReference>
<dbReference type="Gene3D" id="3.20.20.150">
    <property type="entry name" value="Divalent-metal-dependent TIM barrel enzymes"/>
    <property type="match status" value="1"/>
</dbReference>
<evidence type="ECO:0000313" key="2">
    <source>
        <dbReference type="EMBL" id="NDO68567.1"/>
    </source>
</evidence>
<sequence length="290" mass="33909">MYQYDKKGPKRGIALYSYSAEFGISKNLEDCLEDMYDMGAHGLEILANTHIEGYPYPSDEWVEEWFRLLDKYEIVPVEYGNWIDSHVLGDRDLTTEESCKMLERDLHLAHRLGFTVMRAKMPVISGDLSPVKNWREIIQMALPTAEECNIKMCPEIHAPTNLSNKLVHDYVEFIEKTGTKYFGLNIDFGVFRNVYREGERRQPGFVASKPEEIIPLLPYIYCCHAKFNNMSDDFEETTIPYREIIEIMKQQEWDGYLLSEYEGRDKYDLGYEVGQTLRKHHILLKDCLGD</sequence>